<proteinExistence type="predicted"/>
<dbReference type="EMBL" id="GBEZ01026567">
    <property type="protein sequence ID" value="JAC60655.1"/>
    <property type="molecule type" value="Transcribed_RNA"/>
</dbReference>
<feature type="region of interest" description="Disordered" evidence="1">
    <location>
        <begin position="1"/>
        <end position="71"/>
    </location>
</feature>
<dbReference type="AlphaFoldDB" id="A0A061QQE8"/>
<protein>
    <submittedName>
        <fullName evidence="2">Uncharacterized protein</fullName>
    </submittedName>
</protein>
<evidence type="ECO:0000256" key="1">
    <source>
        <dbReference type="SAM" id="MobiDB-lite"/>
    </source>
</evidence>
<reference evidence="2" key="1">
    <citation type="submission" date="2014-05" db="EMBL/GenBank/DDBJ databases">
        <title>The transcriptome of the halophilic microalga Tetraselmis sp. GSL018 isolated from the Great Salt Lake, Utah.</title>
        <authorList>
            <person name="Jinkerson R.E."/>
            <person name="D'Adamo S."/>
            <person name="Posewitz M.C."/>
        </authorList>
    </citation>
    <scope>NUCLEOTIDE SEQUENCE</scope>
    <source>
        <strain evidence="2">GSL018</strain>
    </source>
</reference>
<sequence length="90" mass="9126">MVLRAQTGGFRGAVGAQGHLPEPQVKPAGLRAGDANQPVAAPADRPSGRCSSSRAEPNDRRRDAGVCVGQGPRARSIRPLLAPGAVAPPA</sequence>
<feature type="non-terminal residue" evidence="2">
    <location>
        <position position="90"/>
    </location>
</feature>
<gene>
    <name evidence="2" type="ORF">TSPGSL018_28396</name>
</gene>
<organism evidence="2">
    <name type="scientific">Tetraselmis sp. GSL018</name>
    <dbReference type="NCBI Taxonomy" id="582737"/>
    <lineage>
        <taxon>Eukaryota</taxon>
        <taxon>Viridiplantae</taxon>
        <taxon>Chlorophyta</taxon>
        <taxon>core chlorophytes</taxon>
        <taxon>Chlorodendrophyceae</taxon>
        <taxon>Chlorodendrales</taxon>
        <taxon>Chlorodendraceae</taxon>
        <taxon>Tetraselmis</taxon>
    </lineage>
</organism>
<evidence type="ECO:0000313" key="2">
    <source>
        <dbReference type="EMBL" id="JAC60655.1"/>
    </source>
</evidence>
<name>A0A061QQE8_9CHLO</name>
<accession>A0A061QQE8</accession>